<dbReference type="AlphaFoldDB" id="A0A2M4DMY0"/>
<sequence length="99" mass="11755">MIWFLLFDRRGMLLLLLLLLLAERLQHLIGNRGRLFYRRCIELKVHIVEVLLAVLQRRFFLLLIIITRHCQQDGSGRGRSFAQQQRGRASGTIQRTTRR</sequence>
<organism evidence="2">
    <name type="scientific">Anopheles darlingi</name>
    <name type="common">Mosquito</name>
    <dbReference type="NCBI Taxonomy" id="43151"/>
    <lineage>
        <taxon>Eukaryota</taxon>
        <taxon>Metazoa</taxon>
        <taxon>Ecdysozoa</taxon>
        <taxon>Arthropoda</taxon>
        <taxon>Hexapoda</taxon>
        <taxon>Insecta</taxon>
        <taxon>Pterygota</taxon>
        <taxon>Neoptera</taxon>
        <taxon>Endopterygota</taxon>
        <taxon>Diptera</taxon>
        <taxon>Nematocera</taxon>
        <taxon>Culicoidea</taxon>
        <taxon>Culicidae</taxon>
        <taxon>Anophelinae</taxon>
        <taxon>Anopheles</taxon>
    </lineage>
</organism>
<feature type="region of interest" description="Disordered" evidence="1">
    <location>
        <begin position="71"/>
        <end position="99"/>
    </location>
</feature>
<evidence type="ECO:0000313" key="2">
    <source>
        <dbReference type="EMBL" id="MBW78912.1"/>
    </source>
</evidence>
<evidence type="ECO:0000256" key="1">
    <source>
        <dbReference type="SAM" id="MobiDB-lite"/>
    </source>
</evidence>
<reference evidence="2" key="1">
    <citation type="submission" date="2018-01" db="EMBL/GenBank/DDBJ databases">
        <title>An insight into the sialome of Amazonian anophelines.</title>
        <authorList>
            <person name="Ribeiro J.M."/>
            <person name="Scarpassa V."/>
            <person name="Calvo E."/>
        </authorList>
    </citation>
    <scope>NUCLEOTIDE SEQUENCE</scope>
</reference>
<feature type="compositionally biased region" description="Polar residues" evidence="1">
    <location>
        <begin position="81"/>
        <end position="99"/>
    </location>
</feature>
<protein>
    <submittedName>
        <fullName evidence="2">Putative secreted protein</fullName>
    </submittedName>
</protein>
<name>A0A2M4DMY0_ANODA</name>
<accession>A0A2M4DMY0</accession>
<dbReference type="EMBL" id="GGFL01014734">
    <property type="protein sequence ID" value="MBW78912.1"/>
    <property type="molecule type" value="Transcribed_RNA"/>
</dbReference>
<proteinExistence type="predicted"/>